<feature type="compositionally biased region" description="Acidic residues" evidence="1">
    <location>
        <begin position="155"/>
        <end position="164"/>
    </location>
</feature>
<sequence length="428" mass="47485">SGSEVDDAYAKVHRLEEFPDPLGPVGDPTTKHIRPPPTPTSGLQPSRFSEPCFALSMLRRGNALDRQIVTNGRIVVIGSSDTGISVLERLAFAKSRFFSSLTLVSPQCLPCLESTIIPPPAFHHQPFVEPYPNGMSVMGITKQIKLKQLQKDQPDAELEEDFEESQYGSSADSDGRKPKYQLIKEKDDDIMGRGQGGEKYDWGIDWEGYDVCEEDETLLKIDVDITSDEYKESVKRKKERAAFLRQVYEQKVYSQHRLLHPIPVPPIIARAAGIPGTQEIVSIPPLWSAKVDPQREKDIQIELLDNEKKVSDYSQQKQQTPSQLSNYSQKPITKQGSTNSTTSATAPQIGSLITNQPGFISKVPEYIQQPDSSLLPIKTKKGSIIPSVPGNIPATEYPASFINVTPSTHHSLFVIPTPFRPPAPALFV</sequence>
<organism evidence="2 3">
    <name type="scientific">Streblomastix strix</name>
    <dbReference type="NCBI Taxonomy" id="222440"/>
    <lineage>
        <taxon>Eukaryota</taxon>
        <taxon>Metamonada</taxon>
        <taxon>Preaxostyla</taxon>
        <taxon>Oxymonadida</taxon>
        <taxon>Streblomastigidae</taxon>
        <taxon>Streblomastix</taxon>
    </lineage>
</organism>
<dbReference type="Proteomes" id="UP000324800">
    <property type="component" value="Unassembled WGS sequence"/>
</dbReference>
<reference evidence="2 3" key="1">
    <citation type="submission" date="2019-03" db="EMBL/GenBank/DDBJ databases">
        <title>Single cell metagenomics reveals metabolic interactions within the superorganism composed of flagellate Streblomastix strix and complex community of Bacteroidetes bacteria on its surface.</title>
        <authorList>
            <person name="Treitli S.C."/>
            <person name="Kolisko M."/>
            <person name="Husnik F."/>
            <person name="Keeling P."/>
            <person name="Hampl V."/>
        </authorList>
    </citation>
    <scope>NUCLEOTIDE SEQUENCE [LARGE SCALE GENOMIC DNA]</scope>
    <source>
        <strain evidence="2">ST1C</strain>
    </source>
</reference>
<dbReference type="EMBL" id="SNRW01028407">
    <property type="protein sequence ID" value="KAA6359427.1"/>
    <property type="molecule type" value="Genomic_DNA"/>
</dbReference>
<protein>
    <submittedName>
        <fullName evidence="2">Uncharacterized protein</fullName>
    </submittedName>
</protein>
<feature type="non-terminal residue" evidence="2">
    <location>
        <position position="428"/>
    </location>
</feature>
<accession>A0A5J4TMH4</accession>
<gene>
    <name evidence="2" type="ORF">EZS28_045046</name>
</gene>
<comment type="caution">
    <text evidence="2">The sequence shown here is derived from an EMBL/GenBank/DDBJ whole genome shotgun (WGS) entry which is preliminary data.</text>
</comment>
<feature type="non-terminal residue" evidence="2">
    <location>
        <position position="1"/>
    </location>
</feature>
<evidence type="ECO:0000313" key="3">
    <source>
        <dbReference type="Proteomes" id="UP000324800"/>
    </source>
</evidence>
<feature type="region of interest" description="Disordered" evidence="1">
    <location>
        <begin position="18"/>
        <end position="45"/>
    </location>
</feature>
<proteinExistence type="predicted"/>
<feature type="compositionally biased region" description="Polar residues" evidence="1">
    <location>
        <begin position="312"/>
        <end position="348"/>
    </location>
</feature>
<evidence type="ECO:0000313" key="2">
    <source>
        <dbReference type="EMBL" id="KAA6359427.1"/>
    </source>
</evidence>
<dbReference type="PANTHER" id="PTHR21178">
    <property type="entry name" value="CILIA- AND FLAGELLA-ASSOCIATED PROTEIN 61"/>
    <property type="match status" value="1"/>
</dbReference>
<feature type="region of interest" description="Disordered" evidence="1">
    <location>
        <begin position="310"/>
        <end position="348"/>
    </location>
</feature>
<evidence type="ECO:0000256" key="1">
    <source>
        <dbReference type="SAM" id="MobiDB-lite"/>
    </source>
</evidence>
<feature type="region of interest" description="Disordered" evidence="1">
    <location>
        <begin position="153"/>
        <end position="177"/>
    </location>
</feature>
<dbReference type="InterPro" id="IPR038884">
    <property type="entry name" value="CFAP61"/>
</dbReference>
<name>A0A5J4TMH4_9EUKA</name>
<dbReference type="AlphaFoldDB" id="A0A5J4TMH4"/>
<dbReference type="PANTHER" id="PTHR21178:SF8">
    <property type="entry name" value="CILIA- AND FLAGELLA-ASSOCIATED PROTEIN 61"/>
    <property type="match status" value="1"/>
</dbReference>